<reference evidence="3 4" key="1">
    <citation type="submission" date="2019-09" db="EMBL/GenBank/DDBJ databases">
        <title>Distinct polysaccharide growth profiles of human intestinal Prevotella copri isolates.</title>
        <authorList>
            <person name="Fehlner-Peach H."/>
            <person name="Magnabosco C."/>
            <person name="Raghavan V."/>
            <person name="Scher J.U."/>
            <person name="Tett A."/>
            <person name="Cox L.M."/>
            <person name="Gottsegen C."/>
            <person name="Watters A."/>
            <person name="Wiltshire- Gordon J.D."/>
            <person name="Segata N."/>
            <person name="Bonneau R."/>
            <person name="Littman D.R."/>
        </authorList>
    </citation>
    <scope>NUCLEOTIDE SEQUENCE [LARGE SCALE GENOMIC DNA]</scope>
    <source>
        <strain evidence="4">iA622</strain>
    </source>
</reference>
<dbReference type="InterPro" id="IPR017946">
    <property type="entry name" value="PLC-like_Pdiesterase_TIM-brl"/>
</dbReference>
<dbReference type="PROSITE" id="PS51704">
    <property type="entry name" value="GP_PDE"/>
    <property type="match status" value="1"/>
</dbReference>
<organism evidence="3 4">
    <name type="scientific">Segatella copri</name>
    <dbReference type="NCBI Taxonomy" id="165179"/>
    <lineage>
        <taxon>Bacteria</taxon>
        <taxon>Pseudomonadati</taxon>
        <taxon>Bacteroidota</taxon>
        <taxon>Bacteroidia</taxon>
        <taxon>Bacteroidales</taxon>
        <taxon>Prevotellaceae</taxon>
        <taxon>Segatella</taxon>
    </lineage>
</organism>
<feature type="signal peptide" evidence="1">
    <location>
        <begin position="1"/>
        <end position="20"/>
    </location>
</feature>
<evidence type="ECO:0000259" key="2">
    <source>
        <dbReference type="PROSITE" id="PS51704"/>
    </source>
</evidence>
<dbReference type="SUPFAM" id="SSF51695">
    <property type="entry name" value="PLC-like phosphodiesterases"/>
    <property type="match status" value="1"/>
</dbReference>
<protein>
    <submittedName>
        <fullName evidence="3">Glycerophosphodiester phosphodiesterase</fullName>
    </submittedName>
</protein>
<dbReference type="Gene3D" id="3.20.20.190">
    <property type="entry name" value="Phosphatidylinositol (PI) phosphodiesterase"/>
    <property type="match status" value="1"/>
</dbReference>
<evidence type="ECO:0000313" key="3">
    <source>
        <dbReference type="EMBL" id="MQN81981.1"/>
    </source>
</evidence>
<dbReference type="OrthoDB" id="9776255at2"/>
<sequence>MKRVLIYIMLLMGVILPSSAKDRALQVIAHRGYWKTEGSAQNSISSLQNTHRIGVYGSEFDVHITRDGEVVVFHDDDVDGIKIENANYADIRDKRLKNGEKIPTLKEYLDAAKSLGNMKLILEVKEHIQKSDEDRCIDATLKMVREAGLEARTEYISFSKHACDYLVLHAPGAKVSYLNGDLSPLDAKDAGYAGIDYEDSVFLDHPTWIKEAKKLGLITNVWTVNNLKAIKYFFKQGIDYVTTNEPEKAKAL</sequence>
<dbReference type="InterPro" id="IPR030395">
    <property type="entry name" value="GP_PDE_dom"/>
</dbReference>
<proteinExistence type="predicted"/>
<keyword evidence="1" id="KW-0732">Signal</keyword>
<gene>
    <name evidence="3" type="ORF">F7D73_13740</name>
</gene>
<feature type="domain" description="GP-PDE" evidence="2">
    <location>
        <begin position="25"/>
        <end position="252"/>
    </location>
</feature>
<dbReference type="GO" id="GO:0006629">
    <property type="term" value="P:lipid metabolic process"/>
    <property type="evidence" value="ECO:0007669"/>
    <property type="project" value="InterPro"/>
</dbReference>
<dbReference type="Pfam" id="PF03009">
    <property type="entry name" value="GDPD"/>
    <property type="match status" value="1"/>
</dbReference>
<dbReference type="RefSeq" id="WP_153125554.1">
    <property type="nucleotide sequence ID" value="NZ_VZCB01000095.1"/>
</dbReference>
<evidence type="ECO:0000313" key="4">
    <source>
        <dbReference type="Proteomes" id="UP000480425"/>
    </source>
</evidence>
<dbReference type="PANTHER" id="PTHR46211:SF1">
    <property type="entry name" value="GLYCEROPHOSPHODIESTER PHOSPHODIESTERASE, CYTOPLASMIC"/>
    <property type="match status" value="1"/>
</dbReference>
<dbReference type="AlphaFoldDB" id="A0A6G1U5D8"/>
<dbReference type="GO" id="GO:0008081">
    <property type="term" value="F:phosphoric diester hydrolase activity"/>
    <property type="evidence" value="ECO:0007669"/>
    <property type="project" value="InterPro"/>
</dbReference>
<accession>A0A6G1U5D8</accession>
<dbReference type="EMBL" id="VZCB01000095">
    <property type="protein sequence ID" value="MQN81981.1"/>
    <property type="molecule type" value="Genomic_DNA"/>
</dbReference>
<feature type="chain" id="PRO_5026017024" evidence="1">
    <location>
        <begin position="21"/>
        <end position="252"/>
    </location>
</feature>
<comment type="caution">
    <text evidence="3">The sequence shown here is derived from an EMBL/GenBank/DDBJ whole genome shotgun (WGS) entry which is preliminary data.</text>
</comment>
<name>A0A6G1U5D8_9BACT</name>
<evidence type="ECO:0000256" key="1">
    <source>
        <dbReference type="SAM" id="SignalP"/>
    </source>
</evidence>
<dbReference type="Proteomes" id="UP000480425">
    <property type="component" value="Unassembled WGS sequence"/>
</dbReference>
<dbReference type="PANTHER" id="PTHR46211">
    <property type="entry name" value="GLYCEROPHOSPHORYL DIESTER PHOSPHODIESTERASE"/>
    <property type="match status" value="1"/>
</dbReference>